<dbReference type="AlphaFoldDB" id="A0A1Q9D5Q6"/>
<dbReference type="PANTHER" id="PTHR24198">
    <property type="entry name" value="ANKYRIN REPEAT AND PROTEIN KINASE DOMAIN-CONTAINING PROTEIN"/>
    <property type="match status" value="1"/>
</dbReference>
<dbReference type="PROSITE" id="PS50297">
    <property type="entry name" value="ANK_REP_REGION"/>
    <property type="match status" value="1"/>
</dbReference>
<organism evidence="7 8">
    <name type="scientific">Symbiodinium microadriaticum</name>
    <name type="common">Dinoflagellate</name>
    <name type="synonym">Zooxanthella microadriatica</name>
    <dbReference type="NCBI Taxonomy" id="2951"/>
    <lineage>
        <taxon>Eukaryota</taxon>
        <taxon>Sar</taxon>
        <taxon>Alveolata</taxon>
        <taxon>Dinophyceae</taxon>
        <taxon>Suessiales</taxon>
        <taxon>Symbiodiniaceae</taxon>
        <taxon>Symbiodinium</taxon>
    </lineage>
</organism>
<evidence type="ECO:0000256" key="6">
    <source>
        <dbReference type="SAM" id="Phobius"/>
    </source>
</evidence>
<dbReference type="OrthoDB" id="414839at2759"/>
<evidence type="ECO:0000256" key="4">
    <source>
        <dbReference type="SAM" id="Coils"/>
    </source>
</evidence>
<reference evidence="7 8" key="1">
    <citation type="submission" date="2016-02" db="EMBL/GenBank/DDBJ databases">
        <title>Genome analysis of coral dinoflagellate symbionts highlights evolutionary adaptations to a symbiotic lifestyle.</title>
        <authorList>
            <person name="Aranda M."/>
            <person name="Li Y."/>
            <person name="Liew Y.J."/>
            <person name="Baumgarten S."/>
            <person name="Simakov O."/>
            <person name="Wilson M."/>
            <person name="Piel J."/>
            <person name="Ashoor H."/>
            <person name="Bougouffa S."/>
            <person name="Bajic V.B."/>
            <person name="Ryu T."/>
            <person name="Ravasi T."/>
            <person name="Bayer T."/>
            <person name="Micklem G."/>
            <person name="Kim H."/>
            <person name="Bhak J."/>
            <person name="Lajeunesse T.C."/>
            <person name="Voolstra C.R."/>
        </authorList>
    </citation>
    <scope>NUCLEOTIDE SEQUENCE [LARGE SCALE GENOMIC DNA]</scope>
    <source>
        <strain evidence="7 8">CCMP2467</strain>
    </source>
</reference>
<dbReference type="Pfam" id="PF12796">
    <property type="entry name" value="Ank_2"/>
    <property type="match status" value="1"/>
</dbReference>
<feature type="transmembrane region" description="Helical" evidence="6">
    <location>
        <begin position="679"/>
        <end position="698"/>
    </location>
</feature>
<keyword evidence="8" id="KW-1185">Reference proteome</keyword>
<protein>
    <submittedName>
        <fullName evidence="7">Ankyrin repeat domain-containing protein 11</fullName>
    </submittedName>
</protein>
<keyword evidence="6" id="KW-0472">Membrane</keyword>
<dbReference type="OMA" id="NEYEYHE"/>
<feature type="transmembrane region" description="Helical" evidence="6">
    <location>
        <begin position="718"/>
        <end position="736"/>
    </location>
</feature>
<evidence type="ECO:0000313" key="7">
    <source>
        <dbReference type="EMBL" id="OLP90525.1"/>
    </source>
</evidence>
<dbReference type="PROSITE" id="PS50088">
    <property type="entry name" value="ANK_REPEAT"/>
    <property type="match status" value="2"/>
</dbReference>
<dbReference type="PANTHER" id="PTHR24198:SF165">
    <property type="entry name" value="ANKYRIN REPEAT-CONTAINING PROTEIN-RELATED"/>
    <property type="match status" value="1"/>
</dbReference>
<keyword evidence="6" id="KW-1133">Transmembrane helix</keyword>
<evidence type="ECO:0000256" key="1">
    <source>
        <dbReference type="ARBA" id="ARBA00022737"/>
    </source>
</evidence>
<keyword evidence="1" id="KW-0677">Repeat</keyword>
<dbReference type="InterPro" id="IPR002110">
    <property type="entry name" value="Ankyrin_rpt"/>
</dbReference>
<feature type="region of interest" description="Disordered" evidence="5">
    <location>
        <begin position="25"/>
        <end position="73"/>
    </location>
</feature>
<evidence type="ECO:0000256" key="3">
    <source>
        <dbReference type="PROSITE-ProRule" id="PRU00023"/>
    </source>
</evidence>
<dbReference type="SMART" id="SM00248">
    <property type="entry name" value="ANK"/>
    <property type="match status" value="4"/>
</dbReference>
<feature type="transmembrane region" description="Helical" evidence="6">
    <location>
        <begin position="918"/>
        <end position="935"/>
    </location>
</feature>
<proteinExistence type="predicted"/>
<dbReference type="InterPro" id="IPR036770">
    <property type="entry name" value="Ankyrin_rpt-contain_sf"/>
</dbReference>
<dbReference type="EMBL" id="LSRX01000706">
    <property type="protein sequence ID" value="OLP90525.1"/>
    <property type="molecule type" value="Genomic_DNA"/>
</dbReference>
<feature type="transmembrane region" description="Helical" evidence="6">
    <location>
        <begin position="941"/>
        <end position="962"/>
    </location>
</feature>
<evidence type="ECO:0000313" key="8">
    <source>
        <dbReference type="Proteomes" id="UP000186817"/>
    </source>
</evidence>
<sequence length="1057" mass="120079">MRHEYGSHMSKQDCRVTFDYLPGQIERNKTGLPKPVGHTPSYRSDRRRLSSRSVSPTKKFSGSATSTVDMGTSSWATRAMSRLTDSTSADEEELEPHREEIKPLNPQEEDLLNEQFHRAQDDIEKLLVWIPVSLVLGSKKELGISLGGTPATPSMADSIPDIAEVTKVEPHGLLETYLSSTDKGIIRLRSVDGHWGRHGLETLRKTLRQLGSTAEPCAVELLFSREARYKFGYKIRDCDGTALHLAALHQRGETLLHQLLQRRADPSQEYYFRSRGDPGAGQALHLAAARGFVRHMDLLLRYRADVHAYSRIKQVRNYCALHEAVLYSQKNAAYFLLVKKADVNAKNLKKKSPLHLAARSGHIRMSQFLKNYGANLKALDEKGATPVITAVEAGRYRFDKLFILMERSFEDLLVVSKLCASVAPEIMHDKGQSRIHPEWTEALVKQAETDLVSSTRHWMEIMHWSDGAGEVILDVLTVRPEAQNSNYNPIPRRARLPSGVQMVCRYECARIWEWDQESGAAPWHSLLCPGGLSIYAKRNTFHQRVALLESFLWWRRRRGNQFFGTQNVSELLHAPMTNARNFQPEVMTAVRDKESVPVKVRQLKLPGIMNPDVMSILAFTQNHNILLKPTGQAIIQYAWDHVARYYYWTYVFYQVITLGNLVVEVVSPADTFWGRRLRWSLLAVLAHLELFYEFWEMAGYLCYLQHTGPLYLTKLENLYNWVSILLLMVLVWWTSGDVSLQDIPIMLSVLVLFRWIQLTWSCRAFEYVGEKILPILQASFSTSIGGILVVTFCVLVGFLHGAMALELGHSLPQHYYVALGSLKLLLLGDGDGIDVALAVGGAPEEGTPMTFVFLLTAVVVFCVCVLNLFIAVHGEAYNRAQDKAYTSFLQERAGICLHCLLRPSWPPVCFPFRVPRRIVAYLMLELVAIGAWAYMLQEPSIHYLIPTGLLCGSAMLGDSILVQRPWDKRKGEQYYLWMCYKESLDKSMHMSDSNDLYKSLEKEVRQVSKQFERQTRSYAEQVQGLKERLQGLESSMEKLADTAEYVSGRVGRAIILE</sequence>
<dbReference type="SUPFAM" id="SSF48403">
    <property type="entry name" value="Ankyrin repeat"/>
    <property type="match status" value="1"/>
</dbReference>
<comment type="caution">
    <text evidence="7">The sequence shown here is derived from an EMBL/GenBank/DDBJ whole genome shotgun (WGS) entry which is preliminary data.</text>
</comment>
<name>A0A1Q9D5Q6_SYMMI</name>
<evidence type="ECO:0000256" key="5">
    <source>
        <dbReference type="SAM" id="MobiDB-lite"/>
    </source>
</evidence>
<keyword evidence="6" id="KW-0812">Transmembrane</keyword>
<keyword evidence="2 3" id="KW-0040">ANK repeat</keyword>
<feature type="compositionally biased region" description="Polar residues" evidence="5">
    <location>
        <begin position="56"/>
        <end position="73"/>
    </location>
</feature>
<feature type="transmembrane region" description="Helical" evidence="6">
    <location>
        <begin position="743"/>
        <end position="760"/>
    </location>
</feature>
<keyword evidence="4" id="KW-0175">Coiled coil</keyword>
<accession>A0A1Q9D5Q6</accession>
<gene>
    <name evidence="7" type="primary">ANKRD11</name>
    <name evidence="7" type="ORF">AK812_SmicGene27879</name>
</gene>
<feature type="coiled-coil region" evidence="4">
    <location>
        <begin position="990"/>
        <end position="1042"/>
    </location>
</feature>
<feature type="repeat" description="ANK" evidence="3">
    <location>
        <begin position="279"/>
        <end position="311"/>
    </location>
</feature>
<evidence type="ECO:0000256" key="2">
    <source>
        <dbReference type="ARBA" id="ARBA00023043"/>
    </source>
</evidence>
<dbReference type="Gene3D" id="1.25.40.20">
    <property type="entry name" value="Ankyrin repeat-containing domain"/>
    <property type="match status" value="1"/>
</dbReference>
<feature type="transmembrane region" description="Helical" evidence="6">
    <location>
        <begin position="780"/>
        <end position="803"/>
    </location>
</feature>
<feature type="repeat" description="ANK" evidence="3">
    <location>
        <begin position="349"/>
        <end position="381"/>
    </location>
</feature>
<dbReference type="Proteomes" id="UP000186817">
    <property type="component" value="Unassembled WGS sequence"/>
</dbReference>
<feature type="transmembrane region" description="Helical" evidence="6">
    <location>
        <begin position="851"/>
        <end position="872"/>
    </location>
</feature>